<dbReference type="InterPro" id="IPR054179">
    <property type="entry name" value="PSD13_N"/>
</dbReference>
<evidence type="ECO:0000259" key="3">
    <source>
        <dbReference type="PROSITE" id="PS50250"/>
    </source>
</evidence>
<dbReference type="Pfam" id="PF01399">
    <property type="entry name" value="PCI"/>
    <property type="match status" value="1"/>
</dbReference>
<dbReference type="PANTHER" id="PTHR10539">
    <property type="entry name" value="26S PROTEASOME NON-ATPASE REGULATORY SUBUNIT 13"/>
    <property type="match status" value="1"/>
</dbReference>
<sequence>GEKETLRVLKEQLRRQERITSDDVRLAARAVASQGGDVLLPPDFPPSHWVHEFKRAHGFVHFNSFAFGAAVSSRNGDKAVARFGLSERLEVPPLRPMVPAVNTLRPSNTTAPPPTTSTSSSCNRNNDKRNSSSCASEAQATGSSLSSGNSSDNEKKSSGKRRFSRSSEPARVVMYSMSPLGPRAPFDSETQRQVQLRHSFSQRHRQNLQQQQRRADVVDGRRRSAAWSIPMRNSAVDHEEMGSNTSNGNENGTTPDSRNISRGGGDVGASLGMEISSMPPFSQHEVSYNESGSKSPIFRRQQTTMTDFIAKEQAAYPDIAQRYQKLKDLHVRKLYHELTGELEAFVRDPMCHKHPLNLPKLYQEFIRPFQDKLNQIRLVVICTEISAQFADPAKAQEFMEQLLGQISTKTAHEAVLLCKMQIAQLKFRRGADFLAEVKATVDDDKQVIEGLVGAEPVVHAAYYRVACDYYGALGPADKFYKNALMFLAYTQYDEMRPNERFDLAVNISIAALTGDGVFNFGEVLATPILRALEGTDKQWLSDLLHAFNKGDIDRFNEIVGQNSKEFNAQPALVSKQEYVKEKVALLALMVLVFQRPSHERNISVHEIAEATRLPLEQVEWLVMRALSCKLLKGSIDQVDAIVRVTWVQPRVLDNSQLQELVTRLDGWEKKVNSTLLYVEEQTPELFQ</sequence>
<comment type="caution">
    <text evidence="4">The sequence shown here is derived from an EMBL/GenBank/DDBJ whole genome shotgun (WGS) entry which is preliminary data.</text>
</comment>
<dbReference type="PROSITE" id="PS50250">
    <property type="entry name" value="PCI"/>
    <property type="match status" value="1"/>
</dbReference>
<dbReference type="SMART" id="SM00088">
    <property type="entry name" value="PINT"/>
    <property type="match status" value="1"/>
</dbReference>
<feature type="compositionally biased region" description="Low complexity" evidence="2">
    <location>
        <begin position="106"/>
        <end position="121"/>
    </location>
</feature>
<gene>
    <name evidence="4" type="ORF">JG688_00013537</name>
</gene>
<feature type="compositionally biased region" description="Basic and acidic residues" evidence="2">
    <location>
        <begin position="213"/>
        <end position="222"/>
    </location>
</feature>
<dbReference type="PANTHER" id="PTHR10539:SF0">
    <property type="entry name" value="26S PROTEASOME NON-ATPASE REGULATORY SUBUNIT 13"/>
    <property type="match status" value="1"/>
</dbReference>
<dbReference type="GO" id="GO:0005829">
    <property type="term" value="C:cytosol"/>
    <property type="evidence" value="ECO:0007669"/>
    <property type="project" value="TreeGrafter"/>
</dbReference>
<evidence type="ECO:0000313" key="5">
    <source>
        <dbReference type="Proteomes" id="UP000709295"/>
    </source>
</evidence>
<dbReference type="GO" id="GO:0006511">
    <property type="term" value="P:ubiquitin-dependent protein catabolic process"/>
    <property type="evidence" value="ECO:0007669"/>
    <property type="project" value="TreeGrafter"/>
</dbReference>
<keyword evidence="5" id="KW-1185">Reference proteome</keyword>
<feature type="compositionally biased region" description="Low complexity" evidence="2">
    <location>
        <begin position="242"/>
        <end position="254"/>
    </location>
</feature>
<keyword evidence="1" id="KW-0647">Proteasome</keyword>
<feature type="compositionally biased region" description="Low complexity" evidence="2">
    <location>
        <begin position="142"/>
        <end position="151"/>
    </location>
</feature>
<proteinExistence type="predicted"/>
<organism evidence="4 5">
    <name type="scientific">Phytophthora aleatoria</name>
    <dbReference type="NCBI Taxonomy" id="2496075"/>
    <lineage>
        <taxon>Eukaryota</taxon>
        <taxon>Sar</taxon>
        <taxon>Stramenopiles</taxon>
        <taxon>Oomycota</taxon>
        <taxon>Peronosporomycetes</taxon>
        <taxon>Peronosporales</taxon>
        <taxon>Peronosporaceae</taxon>
        <taxon>Phytophthora</taxon>
    </lineage>
</organism>
<dbReference type="InterPro" id="IPR035298">
    <property type="entry name" value="PSMD13"/>
</dbReference>
<protein>
    <recommendedName>
        <fullName evidence="3">PCI domain-containing protein</fullName>
    </recommendedName>
</protein>
<feature type="non-terminal residue" evidence="4">
    <location>
        <position position="1"/>
    </location>
</feature>
<name>A0A8J5IM15_9STRA</name>
<accession>A0A8J5IM15</accession>
<feature type="region of interest" description="Disordered" evidence="2">
    <location>
        <begin position="96"/>
        <end position="269"/>
    </location>
</feature>
<dbReference type="GO" id="GO:0005198">
    <property type="term" value="F:structural molecule activity"/>
    <property type="evidence" value="ECO:0007669"/>
    <property type="project" value="TreeGrafter"/>
</dbReference>
<feature type="domain" description="PCI" evidence="3">
    <location>
        <begin position="477"/>
        <end position="649"/>
    </location>
</feature>
<dbReference type="EMBL" id="JAENGY010001161">
    <property type="protein sequence ID" value="KAG6951881.1"/>
    <property type="molecule type" value="Genomic_DNA"/>
</dbReference>
<dbReference type="Proteomes" id="UP000709295">
    <property type="component" value="Unassembled WGS sequence"/>
</dbReference>
<dbReference type="GO" id="GO:0005634">
    <property type="term" value="C:nucleus"/>
    <property type="evidence" value="ECO:0007669"/>
    <property type="project" value="TreeGrafter"/>
</dbReference>
<evidence type="ECO:0000256" key="2">
    <source>
        <dbReference type="SAM" id="MobiDB-lite"/>
    </source>
</evidence>
<evidence type="ECO:0000256" key="1">
    <source>
        <dbReference type="ARBA" id="ARBA00022942"/>
    </source>
</evidence>
<dbReference type="AlphaFoldDB" id="A0A8J5IM15"/>
<evidence type="ECO:0000313" key="4">
    <source>
        <dbReference type="EMBL" id="KAG6951881.1"/>
    </source>
</evidence>
<dbReference type="GO" id="GO:0008541">
    <property type="term" value="C:proteasome regulatory particle, lid subcomplex"/>
    <property type="evidence" value="ECO:0007669"/>
    <property type="project" value="TreeGrafter"/>
</dbReference>
<dbReference type="Pfam" id="PF22037">
    <property type="entry name" value="PSD13_N"/>
    <property type="match status" value="1"/>
</dbReference>
<reference evidence="4" key="1">
    <citation type="submission" date="2021-01" db="EMBL/GenBank/DDBJ databases">
        <title>Phytophthora aleatoria, a newly-described species from Pinus radiata is distinct from Phytophthora cactorum isolates based on comparative genomics.</title>
        <authorList>
            <person name="Mcdougal R."/>
            <person name="Panda P."/>
            <person name="Williams N."/>
            <person name="Studholme D.J."/>
        </authorList>
    </citation>
    <scope>NUCLEOTIDE SEQUENCE</scope>
    <source>
        <strain evidence="4">NZFS 4037</strain>
    </source>
</reference>
<dbReference type="InterPro" id="IPR000717">
    <property type="entry name" value="PCI_dom"/>
</dbReference>
<feature type="compositionally biased region" description="Polar residues" evidence="2">
    <location>
        <begin position="131"/>
        <end position="141"/>
    </location>
</feature>